<dbReference type="EMBL" id="MHCN01000001">
    <property type="protein sequence ID" value="OGY22681.1"/>
    <property type="molecule type" value="Genomic_DNA"/>
</dbReference>
<dbReference type="STRING" id="1802591.A2113_02205"/>
<dbReference type="Pfam" id="PF00903">
    <property type="entry name" value="Glyoxalase"/>
    <property type="match status" value="1"/>
</dbReference>
<proteinExistence type="predicted"/>
<dbReference type="AlphaFoldDB" id="A0A1G1W4W3"/>
<organism evidence="2 3">
    <name type="scientific">Candidatus Woykebacteria bacterium GWA1_44_8</name>
    <dbReference type="NCBI Taxonomy" id="1802591"/>
    <lineage>
        <taxon>Bacteria</taxon>
        <taxon>Candidatus Woykeibacteriota</taxon>
    </lineage>
</organism>
<dbReference type="InterPro" id="IPR029068">
    <property type="entry name" value="Glyas_Bleomycin-R_OHBP_Dase"/>
</dbReference>
<dbReference type="InterPro" id="IPR004360">
    <property type="entry name" value="Glyas_Fos-R_dOase_dom"/>
</dbReference>
<evidence type="ECO:0000259" key="1">
    <source>
        <dbReference type="PROSITE" id="PS51819"/>
    </source>
</evidence>
<comment type="caution">
    <text evidence="2">The sequence shown here is derived from an EMBL/GenBank/DDBJ whole genome shotgun (WGS) entry which is preliminary data.</text>
</comment>
<name>A0A1G1W4W3_9BACT</name>
<evidence type="ECO:0000313" key="3">
    <source>
        <dbReference type="Proteomes" id="UP000176299"/>
    </source>
</evidence>
<dbReference type="InterPro" id="IPR037523">
    <property type="entry name" value="VOC_core"/>
</dbReference>
<reference evidence="2 3" key="1">
    <citation type="journal article" date="2016" name="Nat. Commun.">
        <title>Thousands of microbial genomes shed light on interconnected biogeochemical processes in an aquifer system.</title>
        <authorList>
            <person name="Anantharaman K."/>
            <person name="Brown C.T."/>
            <person name="Hug L.A."/>
            <person name="Sharon I."/>
            <person name="Castelle C.J."/>
            <person name="Probst A.J."/>
            <person name="Thomas B.C."/>
            <person name="Singh A."/>
            <person name="Wilkins M.J."/>
            <person name="Karaoz U."/>
            <person name="Brodie E.L."/>
            <person name="Williams K.H."/>
            <person name="Hubbard S.S."/>
            <person name="Banfield J.F."/>
        </authorList>
    </citation>
    <scope>NUCLEOTIDE SEQUENCE [LARGE SCALE GENOMIC DNA]</scope>
</reference>
<dbReference type="SUPFAM" id="SSF54593">
    <property type="entry name" value="Glyoxalase/Bleomycin resistance protein/Dihydroxybiphenyl dioxygenase"/>
    <property type="match status" value="1"/>
</dbReference>
<sequence length="127" mass="14372">MIKGMESFTIFSEDAKKLAHFYQGKVGLKSNLEAEVGERGEELYGFEMAQGNGLYIMDHSKVKGKSSQPDRIIFNLEVDDIEKEAKKLEEAGVKKIKDVYHMQGYGLIATFEDVDGNYFQLVQVRPS</sequence>
<evidence type="ECO:0000313" key="2">
    <source>
        <dbReference type="EMBL" id="OGY22681.1"/>
    </source>
</evidence>
<feature type="domain" description="VOC" evidence="1">
    <location>
        <begin position="4"/>
        <end position="124"/>
    </location>
</feature>
<gene>
    <name evidence="2" type="ORF">A2113_02205</name>
</gene>
<accession>A0A1G1W4W3</accession>
<protein>
    <recommendedName>
        <fullName evidence="1">VOC domain-containing protein</fullName>
    </recommendedName>
</protein>
<dbReference type="Gene3D" id="3.10.180.10">
    <property type="entry name" value="2,3-Dihydroxybiphenyl 1,2-Dioxygenase, domain 1"/>
    <property type="match status" value="1"/>
</dbReference>
<dbReference type="Proteomes" id="UP000176299">
    <property type="component" value="Unassembled WGS sequence"/>
</dbReference>
<dbReference type="PROSITE" id="PS51819">
    <property type="entry name" value="VOC"/>
    <property type="match status" value="1"/>
</dbReference>